<name>A0A7W7FJI8_9MICO</name>
<organism evidence="2 3">
    <name type="scientific">Microbacterium marinum</name>
    <dbReference type="NCBI Taxonomy" id="421115"/>
    <lineage>
        <taxon>Bacteria</taxon>
        <taxon>Bacillati</taxon>
        <taxon>Actinomycetota</taxon>
        <taxon>Actinomycetes</taxon>
        <taxon>Micrococcales</taxon>
        <taxon>Microbacteriaceae</taxon>
        <taxon>Microbacterium</taxon>
    </lineage>
</organism>
<gene>
    <name evidence="2" type="ORF">BKA24_002846</name>
</gene>
<reference evidence="2 3" key="1">
    <citation type="submission" date="2020-08" db="EMBL/GenBank/DDBJ databases">
        <title>Sequencing the genomes of 1000 actinobacteria strains.</title>
        <authorList>
            <person name="Klenk H.-P."/>
        </authorList>
    </citation>
    <scope>NUCLEOTIDE SEQUENCE [LARGE SCALE GENOMIC DNA]</scope>
    <source>
        <strain evidence="2 3">DSM 24947</strain>
    </source>
</reference>
<keyword evidence="3" id="KW-1185">Reference proteome</keyword>
<feature type="chain" id="PRO_5030752429" description="Secreted protein" evidence="1">
    <location>
        <begin position="27"/>
        <end position="206"/>
    </location>
</feature>
<dbReference type="AlphaFoldDB" id="A0A7W7FJI8"/>
<dbReference type="RefSeq" id="WP_184219688.1">
    <property type="nucleotide sequence ID" value="NZ_JACHMD010000001.1"/>
</dbReference>
<comment type="caution">
    <text evidence="2">The sequence shown here is derived from an EMBL/GenBank/DDBJ whole genome shotgun (WGS) entry which is preliminary data.</text>
</comment>
<evidence type="ECO:0008006" key="4">
    <source>
        <dbReference type="Google" id="ProtNLM"/>
    </source>
</evidence>
<accession>A0A7W7FJI8</accession>
<dbReference type="EMBL" id="JACHMD010000001">
    <property type="protein sequence ID" value="MBB4668137.1"/>
    <property type="molecule type" value="Genomic_DNA"/>
</dbReference>
<evidence type="ECO:0000313" key="2">
    <source>
        <dbReference type="EMBL" id="MBB4668137.1"/>
    </source>
</evidence>
<proteinExistence type="predicted"/>
<dbReference type="Proteomes" id="UP000573729">
    <property type="component" value="Unassembled WGS sequence"/>
</dbReference>
<evidence type="ECO:0000256" key="1">
    <source>
        <dbReference type="SAM" id="SignalP"/>
    </source>
</evidence>
<keyword evidence="1" id="KW-0732">Signal</keyword>
<sequence>MKKRTAATTFAVIAALAIGPSTAAIADDGSTPTNDESSYSYTAPLDIVAYDAEVAEAHGYRIETDENGEQYSVPVTPEAIAEQERDEAAAESMVQARGTVYGNCGTSSLTGFKSRNDTVTFSTSFAISGSVAEYDWRVNVYGFISNNYWSTSGFGPLAGGTKSWTGAIPGVVGPGTARVPANSAQAAVIKTNGAVCWSGGPSFGFD</sequence>
<feature type="signal peptide" evidence="1">
    <location>
        <begin position="1"/>
        <end position="26"/>
    </location>
</feature>
<evidence type="ECO:0000313" key="3">
    <source>
        <dbReference type="Proteomes" id="UP000573729"/>
    </source>
</evidence>
<protein>
    <recommendedName>
        <fullName evidence="4">Secreted protein</fullName>
    </recommendedName>
</protein>